<dbReference type="EMBL" id="BK016182">
    <property type="protein sequence ID" value="DAG00570.1"/>
    <property type="molecule type" value="Genomic_DNA"/>
</dbReference>
<feature type="transmembrane region" description="Helical" evidence="1">
    <location>
        <begin position="94"/>
        <end position="124"/>
    </location>
</feature>
<organism evidence="2">
    <name type="scientific">Myoviridae sp. ctJ2i1</name>
    <dbReference type="NCBI Taxonomy" id="2825079"/>
    <lineage>
        <taxon>Viruses</taxon>
        <taxon>Duplodnaviria</taxon>
        <taxon>Heunggongvirae</taxon>
        <taxon>Uroviricota</taxon>
        <taxon>Caudoviricetes</taxon>
    </lineage>
</organism>
<feature type="transmembrane region" description="Helical" evidence="1">
    <location>
        <begin position="28"/>
        <end position="45"/>
    </location>
</feature>
<keyword evidence="1" id="KW-0812">Transmembrane</keyword>
<protein>
    <submittedName>
        <fullName evidence="2">Uncharacterized protein</fullName>
    </submittedName>
</protein>
<keyword evidence="1" id="KW-1133">Transmembrane helix</keyword>
<evidence type="ECO:0000256" key="1">
    <source>
        <dbReference type="SAM" id="Phobius"/>
    </source>
</evidence>
<name>A0A8S5V1E5_9CAUD</name>
<reference evidence="2" key="1">
    <citation type="journal article" date="2021" name="Proc. Natl. Acad. Sci. U.S.A.">
        <title>A Catalog of Tens of Thousands of Viruses from Human Metagenomes Reveals Hidden Associations with Chronic Diseases.</title>
        <authorList>
            <person name="Tisza M.J."/>
            <person name="Buck C.B."/>
        </authorList>
    </citation>
    <scope>NUCLEOTIDE SEQUENCE</scope>
    <source>
        <strain evidence="2">CtJ2i1</strain>
    </source>
</reference>
<proteinExistence type="predicted"/>
<evidence type="ECO:0000313" key="2">
    <source>
        <dbReference type="EMBL" id="DAG00570.1"/>
    </source>
</evidence>
<sequence length="171" mass="19674">MNKLLKDLSAFGYAKALGLRTRFLSREFWTSFAFTVIFLANMIAFDQCNNMIMFHLTVLSLPYLIVLFVLNAIYHNTVMYLLGKVKRVDEENELYLASIAGYAILNNIMNAVGILFSMTGLFYYSGFDQGILMNPILFVFIVFLVIFNTYICLANMVNGFKVYLITRNQEE</sequence>
<keyword evidence="1" id="KW-0472">Membrane</keyword>
<accession>A0A8S5V1E5</accession>
<feature type="transmembrane region" description="Helical" evidence="1">
    <location>
        <begin position="136"/>
        <end position="157"/>
    </location>
</feature>
<feature type="transmembrane region" description="Helical" evidence="1">
    <location>
        <begin position="51"/>
        <end position="74"/>
    </location>
</feature>